<dbReference type="RefSeq" id="XP_009028047.1">
    <property type="nucleotide sequence ID" value="XM_009029799.1"/>
</dbReference>
<dbReference type="PROSITE" id="PS00237">
    <property type="entry name" value="G_PROTEIN_RECEP_F1_1"/>
    <property type="match status" value="1"/>
</dbReference>
<dbReference type="OrthoDB" id="5951059at2759"/>
<dbReference type="SMART" id="SM01381">
    <property type="entry name" value="7TM_GPCR_Srsx"/>
    <property type="match status" value="1"/>
</dbReference>
<evidence type="ECO:0000256" key="8">
    <source>
        <dbReference type="ARBA" id="ARBA00023170"/>
    </source>
</evidence>
<dbReference type="PANTHER" id="PTHR24248">
    <property type="entry name" value="ADRENERGIC RECEPTOR-RELATED G-PROTEIN COUPLED RECEPTOR"/>
    <property type="match status" value="1"/>
</dbReference>
<dbReference type="InParanoid" id="T1EMF8"/>
<evidence type="ECO:0000256" key="9">
    <source>
        <dbReference type="ARBA" id="ARBA00023224"/>
    </source>
</evidence>
<dbReference type="GO" id="GO:0005886">
    <property type="term" value="C:plasma membrane"/>
    <property type="evidence" value="ECO:0000318"/>
    <property type="project" value="GO_Central"/>
</dbReference>
<dbReference type="eggNOG" id="KOG3656">
    <property type="taxonomic scope" value="Eukaryota"/>
</dbReference>
<dbReference type="Proteomes" id="UP000015101">
    <property type="component" value="Unassembled WGS sequence"/>
</dbReference>
<evidence type="ECO:0000256" key="5">
    <source>
        <dbReference type="ARBA" id="ARBA00023040"/>
    </source>
</evidence>
<reference evidence="15" key="3">
    <citation type="submission" date="2015-06" db="UniProtKB">
        <authorList>
            <consortium name="EnsemblMetazoa"/>
        </authorList>
    </citation>
    <scope>IDENTIFICATION</scope>
</reference>
<dbReference type="EMBL" id="KB097587">
    <property type="protein sequence ID" value="ESN93837.1"/>
    <property type="molecule type" value="Genomic_DNA"/>
</dbReference>
<dbReference type="GO" id="GO:0045202">
    <property type="term" value="C:synapse"/>
    <property type="evidence" value="ECO:0007669"/>
    <property type="project" value="GOC"/>
</dbReference>
<comment type="subcellular location">
    <subcellularLocation>
        <location evidence="1">Cell membrane</location>
        <topology evidence="1">Multi-pass membrane protein</topology>
    </subcellularLocation>
</comment>
<evidence type="ECO:0000259" key="13">
    <source>
        <dbReference type="PROSITE" id="PS50262"/>
    </source>
</evidence>
<dbReference type="EnsemblMetazoa" id="HelroT157789">
    <property type="protein sequence ID" value="HelroP157789"/>
    <property type="gene ID" value="HelroG157789"/>
</dbReference>
<accession>T1EMF8</accession>
<dbReference type="CTD" id="20197758"/>
<dbReference type="Gene3D" id="1.20.1070.10">
    <property type="entry name" value="Rhodopsin 7-helix transmembrane proteins"/>
    <property type="match status" value="1"/>
</dbReference>
<dbReference type="GO" id="GO:0004993">
    <property type="term" value="F:G protein-coupled serotonin receptor activity"/>
    <property type="evidence" value="ECO:0000318"/>
    <property type="project" value="GO_Central"/>
</dbReference>
<feature type="compositionally biased region" description="Polar residues" evidence="11">
    <location>
        <begin position="234"/>
        <end position="251"/>
    </location>
</feature>
<sequence>MIIGAIFGNILVCLAVILVKKLQTPSNLLIVSLAISDLLVAILIMPPALMLEMTGSWQLGPVMCDVWTCLDVLLCTASILNLCFISIDRYLAIIRPLRYASKRTLTWMLLMAVMVWSLSGIISIPPLFGWRSEHEDGQCQVSQSIGYQLYATFGAFYLPLCIMVFIYYRIYQVSKRLRMSERLSYDVNMMRANRKTHFPEWSRDKKNSKAGRSCGADPTTPLQASRLQHGVPDASNQNESKTRNDSVQSSLYKDDPQNRNYSRQQSDKNTRHHIGFLHCMLVAFLSSRHHSSNFTFLWLGYLNSLTNPIIYAMFNRDFRGPFKIILSYRKMLP</sequence>
<keyword evidence="6 12" id="KW-0472">Membrane</keyword>
<keyword evidence="8 10" id="KW-0675">Receptor</keyword>
<keyword evidence="2" id="KW-1003">Cell membrane</keyword>
<feature type="transmembrane region" description="Helical" evidence="12">
    <location>
        <begin position="104"/>
        <end position="128"/>
    </location>
</feature>
<evidence type="ECO:0000256" key="2">
    <source>
        <dbReference type="ARBA" id="ARBA00022475"/>
    </source>
</evidence>
<evidence type="ECO:0000256" key="7">
    <source>
        <dbReference type="ARBA" id="ARBA00023157"/>
    </source>
</evidence>
<feature type="transmembrane region" description="Helical" evidence="12">
    <location>
        <begin position="29"/>
        <end position="50"/>
    </location>
</feature>
<dbReference type="GeneID" id="20197758"/>
<name>T1EMF8_HELRO</name>
<feature type="domain" description="G-protein coupled receptors family 1 profile" evidence="13">
    <location>
        <begin position="8"/>
        <end position="311"/>
    </location>
</feature>
<proteinExistence type="inferred from homology"/>
<feature type="transmembrane region" description="Helical" evidence="12">
    <location>
        <begin position="148"/>
        <end position="170"/>
    </location>
</feature>
<dbReference type="GO" id="GO:0030425">
    <property type="term" value="C:dendrite"/>
    <property type="evidence" value="ECO:0000318"/>
    <property type="project" value="GO_Central"/>
</dbReference>
<dbReference type="EMBL" id="AMQM01007215">
    <property type="status" value="NOT_ANNOTATED_CDS"/>
    <property type="molecule type" value="Genomic_DNA"/>
</dbReference>
<feature type="region of interest" description="Disordered" evidence="11">
    <location>
        <begin position="198"/>
        <end position="267"/>
    </location>
</feature>
<feature type="transmembrane region" description="Helical" evidence="12">
    <location>
        <begin position="70"/>
        <end position="92"/>
    </location>
</feature>
<dbReference type="InterPro" id="IPR000276">
    <property type="entry name" value="GPCR_Rhodpsn"/>
</dbReference>
<keyword evidence="4 12" id="KW-1133">Transmembrane helix</keyword>
<dbReference type="InterPro" id="IPR017452">
    <property type="entry name" value="GPCR_Rhodpsn_7TM"/>
</dbReference>
<dbReference type="PROSITE" id="PS50262">
    <property type="entry name" value="G_PROTEIN_RECEP_F1_2"/>
    <property type="match status" value="1"/>
</dbReference>
<dbReference type="GO" id="GO:0007268">
    <property type="term" value="P:chemical synaptic transmission"/>
    <property type="evidence" value="ECO:0000318"/>
    <property type="project" value="GO_Central"/>
</dbReference>
<evidence type="ECO:0000256" key="12">
    <source>
        <dbReference type="SAM" id="Phobius"/>
    </source>
</evidence>
<dbReference type="SUPFAM" id="SSF81321">
    <property type="entry name" value="Family A G protein-coupled receptor-like"/>
    <property type="match status" value="1"/>
</dbReference>
<feature type="compositionally biased region" description="Basic and acidic residues" evidence="11">
    <location>
        <begin position="198"/>
        <end position="207"/>
    </location>
</feature>
<organism evidence="15 16">
    <name type="scientific">Helobdella robusta</name>
    <name type="common">Californian leech</name>
    <dbReference type="NCBI Taxonomy" id="6412"/>
    <lineage>
        <taxon>Eukaryota</taxon>
        <taxon>Metazoa</taxon>
        <taxon>Spiralia</taxon>
        <taxon>Lophotrochozoa</taxon>
        <taxon>Annelida</taxon>
        <taxon>Clitellata</taxon>
        <taxon>Hirudinea</taxon>
        <taxon>Rhynchobdellida</taxon>
        <taxon>Glossiphoniidae</taxon>
        <taxon>Helobdella</taxon>
    </lineage>
</organism>
<evidence type="ECO:0000313" key="15">
    <source>
        <dbReference type="EnsemblMetazoa" id="HelroP157789"/>
    </source>
</evidence>
<reference evidence="16" key="1">
    <citation type="submission" date="2012-12" db="EMBL/GenBank/DDBJ databases">
        <authorList>
            <person name="Hellsten U."/>
            <person name="Grimwood J."/>
            <person name="Chapman J.A."/>
            <person name="Shapiro H."/>
            <person name="Aerts A."/>
            <person name="Otillar R.P."/>
            <person name="Terry A.Y."/>
            <person name="Boore J.L."/>
            <person name="Simakov O."/>
            <person name="Marletaz F."/>
            <person name="Cho S.-J."/>
            <person name="Edsinger-Gonzales E."/>
            <person name="Havlak P."/>
            <person name="Kuo D.-H."/>
            <person name="Larsson T."/>
            <person name="Lv J."/>
            <person name="Arendt D."/>
            <person name="Savage R."/>
            <person name="Osoegawa K."/>
            <person name="de Jong P."/>
            <person name="Lindberg D.R."/>
            <person name="Seaver E.C."/>
            <person name="Weisblat D.A."/>
            <person name="Putnam N.H."/>
            <person name="Grigoriev I.V."/>
            <person name="Rokhsar D.S."/>
        </authorList>
    </citation>
    <scope>NUCLEOTIDE SEQUENCE</scope>
</reference>
<evidence type="ECO:0000256" key="3">
    <source>
        <dbReference type="ARBA" id="ARBA00022692"/>
    </source>
</evidence>
<comment type="similarity">
    <text evidence="10">Belongs to the G-protein coupled receptor 1 family.</text>
</comment>
<dbReference type="HOGENOM" id="CLU_009579_11_1_1"/>
<protein>
    <recommendedName>
        <fullName evidence="13">G-protein coupled receptors family 1 profile domain-containing protein</fullName>
    </recommendedName>
</protein>
<dbReference type="STRING" id="6412.T1EMF8"/>
<evidence type="ECO:0000256" key="6">
    <source>
        <dbReference type="ARBA" id="ARBA00023136"/>
    </source>
</evidence>
<dbReference type="CDD" id="cd15329">
    <property type="entry name" value="7tmA_5-HT7"/>
    <property type="match status" value="1"/>
</dbReference>
<dbReference type="AlphaFoldDB" id="T1EMF8"/>
<dbReference type="PRINTS" id="PR00237">
    <property type="entry name" value="GPCRRHODOPSN"/>
</dbReference>
<keyword evidence="3 10" id="KW-0812">Transmembrane</keyword>
<dbReference type="KEGG" id="hro:HELRODRAFT_157789"/>
<keyword evidence="16" id="KW-1185">Reference proteome</keyword>
<dbReference type="Pfam" id="PF00001">
    <property type="entry name" value="7tm_1"/>
    <property type="match status" value="1"/>
</dbReference>
<reference evidence="14 16" key="2">
    <citation type="journal article" date="2013" name="Nature">
        <title>Insights into bilaterian evolution from three spiralian genomes.</title>
        <authorList>
            <person name="Simakov O."/>
            <person name="Marletaz F."/>
            <person name="Cho S.J."/>
            <person name="Edsinger-Gonzales E."/>
            <person name="Havlak P."/>
            <person name="Hellsten U."/>
            <person name="Kuo D.H."/>
            <person name="Larsson T."/>
            <person name="Lv J."/>
            <person name="Arendt D."/>
            <person name="Savage R."/>
            <person name="Osoegawa K."/>
            <person name="de Jong P."/>
            <person name="Grimwood J."/>
            <person name="Chapman J.A."/>
            <person name="Shapiro H."/>
            <person name="Aerts A."/>
            <person name="Otillar R.P."/>
            <person name="Terry A.Y."/>
            <person name="Boore J.L."/>
            <person name="Grigoriev I.V."/>
            <person name="Lindberg D.R."/>
            <person name="Seaver E.C."/>
            <person name="Weisblat D.A."/>
            <person name="Putnam N.H."/>
            <person name="Rokhsar D.S."/>
        </authorList>
    </citation>
    <scope>NUCLEOTIDE SEQUENCE</scope>
</reference>
<dbReference type="OMA" id="RANRKTH"/>
<dbReference type="GO" id="GO:0007187">
    <property type="term" value="P:G protein-coupled receptor signaling pathway, coupled to cyclic nucleotide second messenger"/>
    <property type="evidence" value="ECO:0000318"/>
    <property type="project" value="GO_Central"/>
</dbReference>
<feature type="transmembrane region" description="Helical" evidence="12">
    <location>
        <begin position="6"/>
        <end position="22"/>
    </location>
</feature>
<evidence type="ECO:0000313" key="14">
    <source>
        <dbReference type="EMBL" id="ESN93837.1"/>
    </source>
</evidence>
<keyword evidence="7" id="KW-1015">Disulfide bond</keyword>
<gene>
    <name evidence="15" type="primary">20197758</name>
    <name evidence="14" type="ORF">HELRODRAFT_157789</name>
</gene>
<evidence type="ECO:0000256" key="11">
    <source>
        <dbReference type="SAM" id="MobiDB-lite"/>
    </source>
</evidence>
<evidence type="ECO:0000256" key="1">
    <source>
        <dbReference type="ARBA" id="ARBA00004651"/>
    </source>
</evidence>
<evidence type="ECO:0000256" key="10">
    <source>
        <dbReference type="RuleBase" id="RU000688"/>
    </source>
</evidence>
<dbReference type="GO" id="GO:0030594">
    <property type="term" value="F:neurotransmitter receptor activity"/>
    <property type="evidence" value="ECO:0000318"/>
    <property type="project" value="GO_Central"/>
</dbReference>
<keyword evidence="9 10" id="KW-0807">Transducer</keyword>
<dbReference type="PANTHER" id="PTHR24248:SF199">
    <property type="entry name" value="IP13425P-RELATED"/>
    <property type="match status" value="1"/>
</dbReference>
<keyword evidence="5 10" id="KW-0297">G-protein coupled receptor</keyword>
<evidence type="ECO:0000256" key="4">
    <source>
        <dbReference type="ARBA" id="ARBA00022989"/>
    </source>
</evidence>
<evidence type="ECO:0000313" key="16">
    <source>
        <dbReference type="Proteomes" id="UP000015101"/>
    </source>
</evidence>